<sequence length="384" mass="45047">MKKLTKILRPSYTTGFKCIGSSCQDSCCIGWSIDIDKITYRKYFRTTNLEMKKEFSKKVVRNEHCLYEDIDYGNMKLSKNKWCPFLEEDKLCKIYKVLGEDYLSNVCYSYPRVYNIIDGIYELSMYMSCPEVVRKLLSDKKPIEFIGETILLDRHLTQSIYNSKEIRATKSPLIYLKKLRRNSIEIVQNRKLSIEDRLIKLGQNLSDSKDYSPVDVDNKYLFRVGFFNGLIKSLKVFKEIDSEVFISLTRDLINGLKLGSDSLIESSKIYKDIEKKIVTPYINENNHLFENYLVNFMFQGNFPFNVNDIKFDGYLMMVVRYSFIRFYLSGFAVKNGKITLDDVVLMVQVHTKTISHHDIFLTNLLDELKEKEFDSMAFVSNLFI</sequence>
<proteinExistence type="predicted"/>
<accession>A0A5C1QBD0</accession>
<dbReference type="KEGG" id="sper:EW093_01710"/>
<dbReference type="Proteomes" id="UP000323824">
    <property type="component" value="Chromosome"/>
</dbReference>
<dbReference type="RefSeq" id="WP_149566731.1">
    <property type="nucleotide sequence ID" value="NZ_CP035807.1"/>
</dbReference>
<organism evidence="1 2">
    <name type="scientific">Thiospirochaeta perfilievii</name>
    <dbReference type="NCBI Taxonomy" id="252967"/>
    <lineage>
        <taxon>Bacteria</taxon>
        <taxon>Pseudomonadati</taxon>
        <taxon>Spirochaetota</taxon>
        <taxon>Spirochaetia</taxon>
        <taxon>Spirochaetales</taxon>
        <taxon>Spirochaetaceae</taxon>
        <taxon>Thiospirochaeta</taxon>
    </lineage>
</organism>
<dbReference type="AlphaFoldDB" id="A0A5C1QBD0"/>
<dbReference type="NCBIfam" id="NF038110">
    <property type="entry name" value="Lys_methyl_FliB"/>
    <property type="match status" value="1"/>
</dbReference>
<name>A0A5C1QBD0_9SPIO</name>
<evidence type="ECO:0000313" key="1">
    <source>
        <dbReference type="EMBL" id="QEN03472.1"/>
    </source>
</evidence>
<dbReference type="OrthoDB" id="86584at2"/>
<evidence type="ECO:0000313" key="2">
    <source>
        <dbReference type="Proteomes" id="UP000323824"/>
    </source>
</evidence>
<reference evidence="1 2" key="2">
    <citation type="submission" date="2019-09" db="EMBL/GenBank/DDBJ databases">
        <title>Complete Genome Sequence and Methylome Analysis of free living Spirochaetas.</title>
        <authorList>
            <person name="Leshcheva N."/>
            <person name="Mikheeva N."/>
        </authorList>
    </citation>
    <scope>NUCLEOTIDE SEQUENCE [LARGE SCALE GENOMIC DNA]</scope>
    <source>
        <strain evidence="1 2">P</strain>
    </source>
</reference>
<gene>
    <name evidence="1" type="ORF">EW093_01710</name>
</gene>
<reference evidence="1 2" key="1">
    <citation type="submission" date="2019-02" db="EMBL/GenBank/DDBJ databases">
        <authorList>
            <person name="Fomenkov A."/>
            <person name="Dubinina G."/>
            <person name="Grabovich M."/>
            <person name="Vincze T."/>
            <person name="Roberts R.J."/>
        </authorList>
    </citation>
    <scope>NUCLEOTIDE SEQUENCE [LARGE SCALE GENOMIC DNA]</scope>
    <source>
        <strain evidence="1 2">P</strain>
    </source>
</reference>
<protein>
    <submittedName>
        <fullName evidence="1">FliB family protein</fullName>
    </submittedName>
</protein>
<keyword evidence="2" id="KW-1185">Reference proteome</keyword>
<dbReference type="EMBL" id="CP035807">
    <property type="protein sequence ID" value="QEN03472.1"/>
    <property type="molecule type" value="Genomic_DNA"/>
</dbReference>